<evidence type="ECO:0000256" key="5">
    <source>
        <dbReference type="ARBA" id="ARBA00023251"/>
    </source>
</evidence>
<feature type="transmembrane region" description="Helical" evidence="6">
    <location>
        <begin position="136"/>
        <end position="156"/>
    </location>
</feature>
<dbReference type="RefSeq" id="WP_270685416.1">
    <property type="nucleotide sequence ID" value="NZ_JAQFWQ010000022.1"/>
</dbReference>
<evidence type="ECO:0000256" key="6">
    <source>
        <dbReference type="RuleBase" id="RU361157"/>
    </source>
</evidence>
<dbReference type="Pfam" id="PF01061">
    <property type="entry name" value="ABC2_membrane"/>
    <property type="match status" value="1"/>
</dbReference>
<evidence type="ECO:0000259" key="7">
    <source>
        <dbReference type="PROSITE" id="PS51012"/>
    </source>
</evidence>
<evidence type="ECO:0000313" key="8">
    <source>
        <dbReference type="EMBL" id="MDA2810983.1"/>
    </source>
</evidence>
<comment type="similarity">
    <text evidence="6">Belongs to the ABC-2 integral membrane protein family.</text>
</comment>
<keyword evidence="9" id="KW-1185">Reference proteome</keyword>
<dbReference type="InterPro" id="IPR047817">
    <property type="entry name" value="ABC2_TM_bact-type"/>
</dbReference>
<organism evidence="8 9">
    <name type="scientific">Nocardiopsis endophytica</name>
    <dbReference type="NCBI Taxonomy" id="3018445"/>
    <lineage>
        <taxon>Bacteria</taxon>
        <taxon>Bacillati</taxon>
        <taxon>Actinomycetota</taxon>
        <taxon>Actinomycetes</taxon>
        <taxon>Streptosporangiales</taxon>
        <taxon>Nocardiopsidaceae</taxon>
        <taxon>Nocardiopsis</taxon>
    </lineage>
</organism>
<keyword evidence="5" id="KW-0046">Antibiotic resistance</keyword>
<comment type="caution">
    <text evidence="8">The sequence shown here is derived from an EMBL/GenBank/DDBJ whole genome shotgun (WGS) entry which is preliminary data.</text>
</comment>
<dbReference type="PRINTS" id="PR00164">
    <property type="entry name" value="ABC2TRNSPORT"/>
</dbReference>
<comment type="subcellular location">
    <subcellularLocation>
        <location evidence="6">Cell membrane</location>
        <topology evidence="6">Multi-pass membrane protein</topology>
    </subcellularLocation>
    <subcellularLocation>
        <location evidence="1">Membrane</location>
        <topology evidence="1">Multi-pass membrane protein</topology>
    </subcellularLocation>
</comment>
<keyword evidence="2 6" id="KW-0812">Transmembrane</keyword>
<proteinExistence type="inferred from homology"/>
<feature type="domain" description="ABC transmembrane type-2" evidence="7">
    <location>
        <begin position="48"/>
        <end position="274"/>
    </location>
</feature>
<evidence type="ECO:0000313" key="9">
    <source>
        <dbReference type="Proteomes" id="UP001527866"/>
    </source>
</evidence>
<keyword evidence="4 6" id="KW-0472">Membrane</keyword>
<dbReference type="InterPro" id="IPR000412">
    <property type="entry name" value="ABC_2_transport"/>
</dbReference>
<dbReference type="InterPro" id="IPR051784">
    <property type="entry name" value="Nod_factor_ABC_transporter"/>
</dbReference>
<evidence type="ECO:0000256" key="3">
    <source>
        <dbReference type="ARBA" id="ARBA00022989"/>
    </source>
</evidence>
<dbReference type="InterPro" id="IPR013525">
    <property type="entry name" value="ABC2_TM"/>
</dbReference>
<feature type="transmembrane region" description="Helical" evidence="6">
    <location>
        <begin position="83"/>
        <end position="102"/>
    </location>
</feature>
<feature type="transmembrane region" description="Helical" evidence="6">
    <location>
        <begin position="162"/>
        <end position="183"/>
    </location>
</feature>
<feature type="transmembrane region" description="Helical" evidence="6">
    <location>
        <begin position="195"/>
        <end position="214"/>
    </location>
</feature>
<keyword evidence="6" id="KW-0813">Transport</keyword>
<keyword evidence="6" id="KW-1003">Cell membrane</keyword>
<dbReference type="PIRSF" id="PIRSF006648">
    <property type="entry name" value="DrrB"/>
    <property type="match status" value="1"/>
</dbReference>
<evidence type="ECO:0000256" key="4">
    <source>
        <dbReference type="ARBA" id="ARBA00023136"/>
    </source>
</evidence>
<sequence>MSVQETAERPEAAAALAARTGPPGRFELAPVKGVLTREWALYRRSWKPTTFASVVEPVIFLLAFGFGLGSLVGVVAGYRYLDFIGTGIVATSVLFTSIYPGLIDTYVRRVFQHTYDGMLAAPVDVRELVTGEAAWIALRAGVYGCAPLLVAIGFGLSPATGMIAVPLIAMVTGFGFALMGIWMSAVVPSIKTIDYVISGLITPIFLVAGTFFPLDQLPGWAQTVSKLNPLYHCVELVRGAAFGIDTGTAALHWAALAAFVVVAWGLAVFQMRRRLID</sequence>
<gene>
    <name evidence="8" type="ORF">O4J56_10080</name>
</gene>
<dbReference type="Proteomes" id="UP001527866">
    <property type="component" value="Unassembled WGS sequence"/>
</dbReference>
<dbReference type="PANTHER" id="PTHR43229">
    <property type="entry name" value="NODULATION PROTEIN J"/>
    <property type="match status" value="1"/>
</dbReference>
<dbReference type="EMBL" id="JAQFWQ010000022">
    <property type="protein sequence ID" value="MDA2810983.1"/>
    <property type="molecule type" value="Genomic_DNA"/>
</dbReference>
<name>A0ABT4U231_9ACTN</name>
<feature type="transmembrane region" description="Helical" evidence="6">
    <location>
        <begin position="51"/>
        <end position="77"/>
    </location>
</feature>
<feature type="transmembrane region" description="Helical" evidence="6">
    <location>
        <begin position="250"/>
        <end position="269"/>
    </location>
</feature>
<evidence type="ECO:0000256" key="1">
    <source>
        <dbReference type="ARBA" id="ARBA00004141"/>
    </source>
</evidence>
<accession>A0ABT4U231</accession>
<protein>
    <recommendedName>
        <fullName evidence="6">Transport permease protein</fullName>
    </recommendedName>
</protein>
<dbReference type="PANTHER" id="PTHR43229:SF2">
    <property type="entry name" value="NODULATION PROTEIN J"/>
    <property type="match status" value="1"/>
</dbReference>
<reference evidence="8 9" key="1">
    <citation type="submission" date="2023-01" db="EMBL/GenBank/DDBJ databases">
        <title>Draft genome sequence of Nocardiopsis sp. RSe5-2 isolated from halophytes.</title>
        <authorList>
            <person name="Duangmal K."/>
            <person name="Chantavorakit T."/>
        </authorList>
    </citation>
    <scope>NUCLEOTIDE SEQUENCE [LARGE SCALE GENOMIC DNA]</scope>
    <source>
        <strain evidence="8 9">RSe5-2</strain>
    </source>
</reference>
<evidence type="ECO:0000256" key="2">
    <source>
        <dbReference type="ARBA" id="ARBA00022692"/>
    </source>
</evidence>
<keyword evidence="3 6" id="KW-1133">Transmembrane helix</keyword>
<dbReference type="PROSITE" id="PS51012">
    <property type="entry name" value="ABC_TM2"/>
    <property type="match status" value="1"/>
</dbReference>